<proteinExistence type="predicted"/>
<reference evidence="1 2" key="1">
    <citation type="journal article" date="2014" name="Genome Biol. Evol.">
        <title>The secreted proteins of Achlya hypogyna and Thraustotheca clavata identify the ancestral oomycete secretome and reveal gene acquisitions by horizontal gene transfer.</title>
        <authorList>
            <person name="Misner I."/>
            <person name="Blouin N."/>
            <person name="Leonard G."/>
            <person name="Richards T.A."/>
            <person name="Lane C.E."/>
        </authorList>
    </citation>
    <scope>NUCLEOTIDE SEQUENCE [LARGE SCALE GENOMIC DNA]</scope>
    <source>
        <strain evidence="1 2">ATCC 48635</strain>
    </source>
</reference>
<evidence type="ECO:0000313" key="1">
    <source>
        <dbReference type="EMBL" id="OQR85703.1"/>
    </source>
</evidence>
<sequence>MYDPASGLCDYDKMSTCNNVPQQYAACGTSPVGDMVRGALLFQDTYHDARGRRTEKADERAAFEKQRHNMWTFARLSSSNVWRMPGGYGADFDRGAAPAAEKAMRIGIADALLAGTNTCKPDALQGQPWKELKDPQAEKCRMVQVIENEFSRKGRYPQRTSTVVVLGHDYHYDTLEKAIMMRDLIVELKLRGYAMDTIDNFKL</sequence>
<dbReference type="Gene3D" id="3.20.20.370">
    <property type="entry name" value="Glycoside hydrolase/deacetylase"/>
    <property type="match status" value="1"/>
</dbReference>
<organism evidence="1 2">
    <name type="scientific">Achlya hypogyna</name>
    <name type="common">Oomycete</name>
    <name type="synonym">Protoachlya hypogyna</name>
    <dbReference type="NCBI Taxonomy" id="1202772"/>
    <lineage>
        <taxon>Eukaryota</taxon>
        <taxon>Sar</taxon>
        <taxon>Stramenopiles</taxon>
        <taxon>Oomycota</taxon>
        <taxon>Saprolegniomycetes</taxon>
        <taxon>Saprolegniales</taxon>
        <taxon>Achlyaceae</taxon>
        <taxon>Achlya</taxon>
    </lineage>
</organism>
<evidence type="ECO:0000313" key="2">
    <source>
        <dbReference type="Proteomes" id="UP000243579"/>
    </source>
</evidence>
<protein>
    <submittedName>
        <fullName evidence="1">Uncharacterized protein</fullName>
    </submittedName>
</protein>
<dbReference type="AlphaFoldDB" id="A0A1V9YIY3"/>
<name>A0A1V9YIY3_ACHHY</name>
<comment type="caution">
    <text evidence="1">The sequence shown here is derived from an EMBL/GenBank/DDBJ whole genome shotgun (WGS) entry which is preliminary data.</text>
</comment>
<dbReference type="EMBL" id="JNBR01001619">
    <property type="protein sequence ID" value="OQR85703.1"/>
    <property type="molecule type" value="Genomic_DNA"/>
</dbReference>
<gene>
    <name evidence="1" type="ORF">ACHHYP_11521</name>
</gene>
<dbReference type="OrthoDB" id="63557at2759"/>
<accession>A0A1V9YIY3</accession>
<keyword evidence="2" id="KW-1185">Reference proteome</keyword>
<dbReference type="Proteomes" id="UP000243579">
    <property type="component" value="Unassembled WGS sequence"/>
</dbReference>